<gene>
    <name evidence="2" type="ORF">FGO68_gene5167</name>
</gene>
<dbReference type="Proteomes" id="UP000785679">
    <property type="component" value="Unassembled WGS sequence"/>
</dbReference>
<feature type="transmembrane region" description="Helical" evidence="1">
    <location>
        <begin position="448"/>
        <end position="470"/>
    </location>
</feature>
<keyword evidence="1" id="KW-0472">Membrane</keyword>
<feature type="transmembrane region" description="Helical" evidence="1">
    <location>
        <begin position="154"/>
        <end position="174"/>
    </location>
</feature>
<evidence type="ECO:0000256" key="1">
    <source>
        <dbReference type="SAM" id="Phobius"/>
    </source>
</evidence>
<comment type="caution">
    <text evidence="2">The sequence shown here is derived from an EMBL/GenBank/DDBJ whole genome shotgun (WGS) entry which is preliminary data.</text>
</comment>
<feature type="transmembrane region" description="Helical" evidence="1">
    <location>
        <begin position="110"/>
        <end position="133"/>
    </location>
</feature>
<protein>
    <submittedName>
        <fullName evidence="2">Uncharacterized protein</fullName>
    </submittedName>
</protein>
<organism evidence="2 3">
    <name type="scientific">Halteria grandinella</name>
    <dbReference type="NCBI Taxonomy" id="5974"/>
    <lineage>
        <taxon>Eukaryota</taxon>
        <taxon>Sar</taxon>
        <taxon>Alveolata</taxon>
        <taxon>Ciliophora</taxon>
        <taxon>Intramacronucleata</taxon>
        <taxon>Spirotrichea</taxon>
        <taxon>Stichotrichia</taxon>
        <taxon>Sporadotrichida</taxon>
        <taxon>Halteriidae</taxon>
        <taxon>Halteria</taxon>
    </lineage>
</organism>
<sequence>MFYHGVIFYAQSQYFQGKTCYTEMPHLNRWFLVEIMTFYGSIIAAVCFLAISYLFKRQENENIRHIKQDFDFLQFSENDYYYFGLFAPQIIVSMQVFYQESGHNCEGSSYLTPLVILIITQIAQVGGTIHTIIYGDHIVAKEKSERNAAALANCYKAVVPILVWCYIMVALWTIDGCELFIYVWLQTYCILFGLNSLFCFPRLIVSMMGEKELSEEKKKNLNEAMINNSTSINVNLEESEQRVLELDEDFYALAFLGYHKETRERYNLRPSNVASMFQGAIGIFVFQATLSSLVLYHFFSSGFELTQGDYPVFLMRFICAFMLHLNLQKEVLQGSNLLKYLNNHEEDFVGIFAPSIIARMQIVVTLFTEIINIILICGQSDVMDCIFNFIALGVIAELDNYYFRTITIPFKEAIRDPLPIKKSSKEIELKKMTTSSRFMRFEYKSIRFFYVSFYYYFTPYLTCIFTYVLAEYSQDKKLI</sequence>
<dbReference type="EMBL" id="RRYP01007381">
    <property type="protein sequence ID" value="TNV80536.1"/>
    <property type="molecule type" value="Genomic_DNA"/>
</dbReference>
<evidence type="ECO:0000313" key="2">
    <source>
        <dbReference type="EMBL" id="TNV80536.1"/>
    </source>
</evidence>
<feature type="transmembrane region" description="Helical" evidence="1">
    <location>
        <begin position="348"/>
        <end position="367"/>
    </location>
</feature>
<feature type="transmembrane region" description="Helical" evidence="1">
    <location>
        <begin position="80"/>
        <end position="98"/>
    </location>
</feature>
<proteinExistence type="predicted"/>
<keyword evidence="1" id="KW-0812">Transmembrane</keyword>
<evidence type="ECO:0000313" key="3">
    <source>
        <dbReference type="Proteomes" id="UP000785679"/>
    </source>
</evidence>
<dbReference type="AlphaFoldDB" id="A0A8J8NS17"/>
<dbReference type="OrthoDB" id="325731at2759"/>
<keyword evidence="3" id="KW-1185">Reference proteome</keyword>
<keyword evidence="1" id="KW-1133">Transmembrane helix</keyword>
<feature type="transmembrane region" description="Helical" evidence="1">
    <location>
        <begin position="180"/>
        <end position="200"/>
    </location>
</feature>
<accession>A0A8J8NS17</accession>
<reference evidence="2" key="1">
    <citation type="submission" date="2019-06" db="EMBL/GenBank/DDBJ databases">
        <authorList>
            <person name="Zheng W."/>
        </authorList>
    </citation>
    <scope>NUCLEOTIDE SEQUENCE</scope>
    <source>
        <strain evidence="2">QDHG01</strain>
    </source>
</reference>
<name>A0A8J8NS17_HALGN</name>
<feature type="transmembrane region" description="Helical" evidence="1">
    <location>
        <begin position="273"/>
        <end position="298"/>
    </location>
</feature>
<feature type="transmembrane region" description="Helical" evidence="1">
    <location>
        <begin position="31"/>
        <end position="55"/>
    </location>
</feature>